<dbReference type="Proteomes" id="UP000481033">
    <property type="component" value="Unassembled WGS sequence"/>
</dbReference>
<evidence type="ECO:0000313" key="2">
    <source>
        <dbReference type="EMBL" id="NEZ60300.1"/>
    </source>
</evidence>
<feature type="transmembrane region" description="Helical" evidence="1">
    <location>
        <begin position="160"/>
        <end position="188"/>
    </location>
</feature>
<feature type="transmembrane region" description="Helical" evidence="1">
    <location>
        <begin position="100"/>
        <end position="121"/>
    </location>
</feature>
<feature type="transmembrane region" description="Helical" evidence="1">
    <location>
        <begin position="12"/>
        <end position="31"/>
    </location>
</feature>
<feature type="transmembrane region" description="Helical" evidence="1">
    <location>
        <begin position="133"/>
        <end position="154"/>
    </location>
</feature>
<keyword evidence="1" id="KW-0472">Membrane</keyword>
<sequence length="197" mass="21941">MHYTHKNTQQKVFLSLSIWATTVAITGYLGLFTHIPANGIALLVILSLTILVVLYYRNPALNIYINNLPPRQLVIFHLWRIVAGFAFLYYGSQNLLPERFVINAGYGDLAVGFLVPIILLGKESIQKYIAFHLFGQLDFILAVGTGLTFTVLQVPLMENIATFPIVLIPLFGVPLTGASSIMAIDALLRQRRQIASR</sequence>
<gene>
    <name evidence="2" type="ORF">DXZ20_32580</name>
</gene>
<feature type="transmembrane region" description="Helical" evidence="1">
    <location>
        <begin position="68"/>
        <end position="88"/>
    </location>
</feature>
<feature type="transmembrane region" description="Helical" evidence="1">
    <location>
        <begin position="37"/>
        <end position="56"/>
    </location>
</feature>
<dbReference type="EMBL" id="QXHD01000004">
    <property type="protein sequence ID" value="NEZ60300.1"/>
    <property type="molecule type" value="Genomic_DNA"/>
</dbReference>
<keyword evidence="3" id="KW-1185">Reference proteome</keyword>
<dbReference type="RefSeq" id="WP_163702884.1">
    <property type="nucleotide sequence ID" value="NZ_QXHD01000004.1"/>
</dbReference>
<proteinExistence type="predicted"/>
<keyword evidence="1" id="KW-1133">Transmembrane helix</keyword>
<organism evidence="2 3">
    <name type="scientific">Adonisia turfae CCMR0081</name>
    <dbReference type="NCBI Taxonomy" id="2292702"/>
    <lineage>
        <taxon>Bacteria</taxon>
        <taxon>Bacillati</taxon>
        <taxon>Cyanobacteriota</taxon>
        <taxon>Adonisia</taxon>
        <taxon>Adonisia turfae</taxon>
    </lineage>
</organism>
<protein>
    <submittedName>
        <fullName evidence="2">Uncharacterized protein</fullName>
    </submittedName>
</protein>
<dbReference type="AlphaFoldDB" id="A0A6M0RWN8"/>
<accession>A0A6M0RWN8</accession>
<keyword evidence="1" id="KW-0812">Transmembrane</keyword>
<evidence type="ECO:0000313" key="3">
    <source>
        <dbReference type="Proteomes" id="UP000481033"/>
    </source>
</evidence>
<comment type="caution">
    <text evidence="2">The sequence shown here is derived from an EMBL/GenBank/DDBJ whole genome shotgun (WGS) entry which is preliminary data.</text>
</comment>
<reference evidence="2 3" key="1">
    <citation type="journal article" date="2020" name="Microb. Ecol.">
        <title>Ecogenomics of the Marine Benthic Filamentous Cyanobacterium Adonisia.</title>
        <authorList>
            <person name="Walter J.M."/>
            <person name="Coutinho F.H."/>
            <person name="Leomil L."/>
            <person name="Hargreaves P.I."/>
            <person name="Campeao M.E."/>
            <person name="Vieira V.V."/>
            <person name="Silva B.S."/>
            <person name="Fistarol G.O."/>
            <person name="Salomon P.S."/>
            <person name="Sawabe T."/>
            <person name="Mino S."/>
            <person name="Hosokawa M."/>
            <person name="Miyashita H."/>
            <person name="Maruyama F."/>
            <person name="van Verk M.C."/>
            <person name="Dutilh B.E."/>
            <person name="Thompson C.C."/>
            <person name="Thompson F.L."/>
        </authorList>
    </citation>
    <scope>NUCLEOTIDE SEQUENCE [LARGE SCALE GENOMIC DNA]</scope>
    <source>
        <strain evidence="2 3">CCMR0081</strain>
    </source>
</reference>
<name>A0A6M0RWN8_9CYAN</name>
<evidence type="ECO:0000256" key="1">
    <source>
        <dbReference type="SAM" id="Phobius"/>
    </source>
</evidence>